<gene>
    <name evidence="3" type="ORF">N0B31_00170</name>
    <name evidence="2" type="ORF">N0B31_21275</name>
</gene>
<reference evidence="3" key="1">
    <citation type="submission" date="2022-09" db="EMBL/GenBank/DDBJ databases">
        <title>Diverse halophilic archaea isolated from saline environments.</title>
        <authorList>
            <person name="Cui H.-L."/>
        </authorList>
    </citation>
    <scope>NUCLEOTIDE SEQUENCE</scope>
    <source>
        <strain evidence="3">ZS-35-S2</strain>
    </source>
</reference>
<feature type="compositionally biased region" description="Low complexity" evidence="1">
    <location>
        <begin position="49"/>
        <end position="60"/>
    </location>
</feature>
<sequence length="233" mass="23687">MQPTRRTLLAGAGLLGMGLLAGCVAAGTGGSDGTPSPNPTDSPTPTPTATPGSGDEPLPGSDGGDGDAGGTRPRGTGGPGVTLVGTDPAPDLPVEPGVSVLEPVATADHPPALRVTLTNTSDAPITVGEGRAVRFQYVVDDARVLQLLPAEGEYPVAEGNCWRLSEAVATTMEYRTEELAAGETIAAAVELYALPDYDGCLPVGEFRFETHIGAGDSMESMAQADWGFTVLLE</sequence>
<dbReference type="KEGG" id="ssai:N0B31_21275"/>
<organism evidence="3 4">
    <name type="scientific">Salinirubellus salinus</name>
    <dbReference type="NCBI Taxonomy" id="1364945"/>
    <lineage>
        <taxon>Archaea</taxon>
        <taxon>Methanobacteriati</taxon>
        <taxon>Methanobacteriota</taxon>
        <taxon>Stenosarchaea group</taxon>
        <taxon>Halobacteria</taxon>
        <taxon>Halobacteriales</taxon>
        <taxon>Natronomonadaceae</taxon>
        <taxon>Salinirubellus</taxon>
    </lineage>
</organism>
<feature type="compositionally biased region" description="Pro residues" evidence="1">
    <location>
        <begin position="36"/>
        <end position="48"/>
    </location>
</feature>
<evidence type="ECO:0008006" key="5">
    <source>
        <dbReference type="Google" id="ProtNLM"/>
    </source>
</evidence>
<dbReference type="AlphaFoldDB" id="A0A9E7R2S5"/>
<name>A0A9E7R2S5_9EURY</name>
<evidence type="ECO:0000256" key="1">
    <source>
        <dbReference type="SAM" id="MobiDB-lite"/>
    </source>
</evidence>
<evidence type="ECO:0000313" key="4">
    <source>
        <dbReference type="Proteomes" id="UP001057580"/>
    </source>
</evidence>
<evidence type="ECO:0000313" key="2">
    <source>
        <dbReference type="EMBL" id="UWM54638.1"/>
    </source>
</evidence>
<dbReference type="EMBL" id="CP104003">
    <property type="protein sequence ID" value="UWM54638.1"/>
    <property type="molecule type" value="Genomic_DNA"/>
</dbReference>
<dbReference type="GeneID" id="74945011"/>
<dbReference type="KEGG" id="ssai:N0B31_00170"/>
<dbReference type="PROSITE" id="PS51257">
    <property type="entry name" value="PROKAR_LIPOPROTEIN"/>
    <property type="match status" value="1"/>
</dbReference>
<dbReference type="InterPro" id="IPR006311">
    <property type="entry name" value="TAT_signal"/>
</dbReference>
<dbReference type="RefSeq" id="WP_260593658.1">
    <property type="nucleotide sequence ID" value="NZ_CP104003.1"/>
</dbReference>
<protein>
    <recommendedName>
        <fullName evidence="5">Intracellular proteinase inhibitor BsuPI domain-containing protein</fullName>
    </recommendedName>
</protein>
<proteinExistence type="predicted"/>
<dbReference type="EMBL" id="CP104003">
    <property type="protein sequence ID" value="UWM54711.1"/>
    <property type="molecule type" value="Genomic_DNA"/>
</dbReference>
<feature type="region of interest" description="Disordered" evidence="1">
    <location>
        <begin position="24"/>
        <end position="94"/>
    </location>
</feature>
<evidence type="ECO:0000313" key="3">
    <source>
        <dbReference type="EMBL" id="UWM54711.1"/>
    </source>
</evidence>
<accession>A0A9E7R2S5</accession>
<dbReference type="Proteomes" id="UP001057580">
    <property type="component" value="Chromosome"/>
</dbReference>
<keyword evidence="4" id="KW-1185">Reference proteome</keyword>
<dbReference type="PROSITE" id="PS51318">
    <property type="entry name" value="TAT"/>
    <property type="match status" value="1"/>
</dbReference>